<proteinExistence type="predicted"/>
<evidence type="ECO:0000313" key="2">
    <source>
        <dbReference type="Proteomes" id="UP000627166"/>
    </source>
</evidence>
<dbReference type="InterPro" id="IPR009229">
    <property type="entry name" value="AgrD"/>
</dbReference>
<dbReference type="Proteomes" id="UP000627166">
    <property type="component" value="Unassembled WGS sequence"/>
</dbReference>
<protein>
    <submittedName>
        <fullName evidence="1">Cyclic lactone autoinducer peptide</fullName>
    </submittedName>
</protein>
<dbReference type="NCBIfam" id="TIGR04223">
    <property type="entry name" value="quorum_AgrD"/>
    <property type="match status" value="1"/>
</dbReference>
<evidence type="ECO:0000313" key="1">
    <source>
        <dbReference type="EMBL" id="MBD8045866.1"/>
    </source>
</evidence>
<sequence length="42" mass="4546">MKKNSVVLKNIGKASLAVAKMSAGTACWGLWYQPAVPKKLKK</sequence>
<dbReference type="RefSeq" id="WP_191738842.1">
    <property type="nucleotide sequence ID" value="NZ_JACSQB010000019.1"/>
</dbReference>
<name>A0ABR8YPB5_9CLOT</name>
<keyword evidence="2" id="KW-1185">Reference proteome</keyword>
<dbReference type="EMBL" id="JACSQB010000019">
    <property type="protein sequence ID" value="MBD8045866.1"/>
    <property type="molecule type" value="Genomic_DNA"/>
</dbReference>
<organism evidence="1 2">
    <name type="scientific">Clostridium faecium</name>
    <dbReference type="NCBI Taxonomy" id="2762223"/>
    <lineage>
        <taxon>Bacteria</taxon>
        <taxon>Bacillati</taxon>
        <taxon>Bacillota</taxon>
        <taxon>Clostridia</taxon>
        <taxon>Eubacteriales</taxon>
        <taxon>Clostridiaceae</taxon>
        <taxon>Clostridium</taxon>
    </lineage>
</organism>
<reference evidence="1 2" key="1">
    <citation type="submission" date="2020-08" db="EMBL/GenBank/DDBJ databases">
        <title>A Genomic Blueprint of the Chicken Gut Microbiome.</title>
        <authorList>
            <person name="Gilroy R."/>
            <person name="Ravi A."/>
            <person name="Getino M."/>
            <person name="Pursley I."/>
            <person name="Horton D.L."/>
            <person name="Alikhan N.-F."/>
            <person name="Baker D."/>
            <person name="Gharbi K."/>
            <person name="Hall N."/>
            <person name="Watson M."/>
            <person name="Adriaenssens E.M."/>
            <person name="Foster-Nyarko E."/>
            <person name="Jarju S."/>
            <person name="Secka A."/>
            <person name="Antonio M."/>
            <person name="Oren A."/>
            <person name="Chaudhuri R."/>
            <person name="La Ragione R.M."/>
            <person name="Hildebrand F."/>
            <person name="Pallen M.J."/>
        </authorList>
    </citation>
    <scope>NUCLEOTIDE SEQUENCE [LARGE SCALE GENOMIC DNA]</scope>
    <source>
        <strain evidence="1 2">N37</strain>
    </source>
</reference>
<gene>
    <name evidence="1" type="ORF">H9637_02220</name>
</gene>
<accession>A0ABR8YPB5</accession>
<comment type="caution">
    <text evidence="1">The sequence shown here is derived from an EMBL/GenBank/DDBJ whole genome shotgun (WGS) entry which is preliminary data.</text>
</comment>